<dbReference type="Pfam" id="PF06808">
    <property type="entry name" value="DctM"/>
    <property type="match status" value="1"/>
</dbReference>
<feature type="transmembrane region" description="Helical" evidence="7">
    <location>
        <begin position="107"/>
        <end position="129"/>
    </location>
</feature>
<feature type="domain" description="TRAP C4-dicarboxylate transport system permease DctM subunit" evidence="8">
    <location>
        <begin position="7"/>
        <end position="445"/>
    </location>
</feature>
<proteinExistence type="predicted"/>
<feature type="transmembrane region" description="Helical" evidence="7">
    <location>
        <begin position="6"/>
        <end position="22"/>
    </location>
</feature>
<keyword evidence="5 7" id="KW-1133">Transmembrane helix</keyword>
<feature type="transmembrane region" description="Helical" evidence="7">
    <location>
        <begin position="226"/>
        <end position="242"/>
    </location>
</feature>
<accession>A0AAE3L2D8</accession>
<evidence type="ECO:0000256" key="2">
    <source>
        <dbReference type="ARBA" id="ARBA00022475"/>
    </source>
</evidence>
<keyword evidence="3" id="KW-0997">Cell inner membrane</keyword>
<evidence type="ECO:0000256" key="5">
    <source>
        <dbReference type="ARBA" id="ARBA00022989"/>
    </source>
</evidence>
<organism evidence="9 10">
    <name type="scientific">Irregularibacter muris</name>
    <dbReference type="NCBI Taxonomy" id="1796619"/>
    <lineage>
        <taxon>Bacteria</taxon>
        <taxon>Bacillati</taxon>
        <taxon>Bacillota</taxon>
        <taxon>Clostridia</taxon>
        <taxon>Eubacteriales</taxon>
        <taxon>Eubacteriaceae</taxon>
        <taxon>Irregularibacter</taxon>
    </lineage>
</organism>
<gene>
    <name evidence="9" type="ORF">NSA47_04940</name>
</gene>
<evidence type="ECO:0000256" key="4">
    <source>
        <dbReference type="ARBA" id="ARBA00022692"/>
    </source>
</evidence>
<name>A0AAE3L2D8_9FIRM</name>
<feature type="transmembrane region" description="Helical" evidence="7">
    <location>
        <begin position="303"/>
        <end position="325"/>
    </location>
</feature>
<comment type="subcellular location">
    <subcellularLocation>
        <location evidence="1">Cell inner membrane</location>
        <topology evidence="1">Multi-pass membrane protein</topology>
    </subcellularLocation>
</comment>
<evidence type="ECO:0000313" key="9">
    <source>
        <dbReference type="EMBL" id="MCR1898334.1"/>
    </source>
</evidence>
<reference evidence="9" key="1">
    <citation type="submission" date="2022-07" db="EMBL/GenBank/DDBJ databases">
        <title>Enhanced cultured diversity of the mouse gut microbiota enables custom-made synthetic communities.</title>
        <authorList>
            <person name="Afrizal A."/>
        </authorList>
    </citation>
    <scope>NUCLEOTIDE SEQUENCE</scope>
    <source>
        <strain evidence="9">DSM 28593</strain>
    </source>
</reference>
<dbReference type="RefSeq" id="WP_257529805.1">
    <property type="nucleotide sequence ID" value="NZ_JANKAS010000003.1"/>
</dbReference>
<dbReference type="EMBL" id="JANKAS010000003">
    <property type="protein sequence ID" value="MCR1898334.1"/>
    <property type="molecule type" value="Genomic_DNA"/>
</dbReference>
<protein>
    <submittedName>
        <fullName evidence="9">TRAP transporter permease</fullName>
    </submittedName>
</protein>
<evidence type="ECO:0000256" key="3">
    <source>
        <dbReference type="ARBA" id="ARBA00022519"/>
    </source>
</evidence>
<evidence type="ECO:0000313" key="10">
    <source>
        <dbReference type="Proteomes" id="UP001205748"/>
    </source>
</evidence>
<feature type="transmembrane region" description="Helical" evidence="7">
    <location>
        <begin position="29"/>
        <end position="46"/>
    </location>
</feature>
<feature type="transmembrane region" description="Helical" evidence="7">
    <location>
        <begin position="369"/>
        <end position="393"/>
    </location>
</feature>
<comment type="caution">
    <text evidence="9">The sequence shown here is derived from an EMBL/GenBank/DDBJ whole genome shotgun (WGS) entry which is preliminary data.</text>
</comment>
<feature type="transmembrane region" description="Helical" evidence="7">
    <location>
        <begin position="58"/>
        <end position="74"/>
    </location>
</feature>
<dbReference type="PANTHER" id="PTHR33362">
    <property type="entry name" value="SIALIC ACID TRAP TRANSPORTER PERMEASE PROTEIN SIAT-RELATED"/>
    <property type="match status" value="1"/>
</dbReference>
<dbReference type="GO" id="GO:0005886">
    <property type="term" value="C:plasma membrane"/>
    <property type="evidence" value="ECO:0007669"/>
    <property type="project" value="UniProtKB-SubCell"/>
</dbReference>
<dbReference type="InterPro" id="IPR010656">
    <property type="entry name" value="DctM"/>
</dbReference>
<keyword evidence="4 7" id="KW-0812">Transmembrane</keyword>
<keyword evidence="10" id="KW-1185">Reference proteome</keyword>
<feature type="transmembrane region" description="Helical" evidence="7">
    <location>
        <begin position="262"/>
        <end position="282"/>
    </location>
</feature>
<sequence>MPVELIYLLALLVTIVVVFIVMKRPIYEAMFIGYGVMIVVLGRYDKFIEFLVKPATNTLFYAIVAFLSLAFIFGKTNVVNAIIDFVLSIVGRLSGGAGYVSLVSSTFMAALSGTGPGNVAATGVFTIPAMIRTKFPRALAATVEMSASSLGPMIPPSGTILLAFGVLDALEPGKYPLSSFWIAVWVIGIYFILQRLITLFLFCKYYKVEPVPKEELPDFKETIKKGWKALLVPVIIFLPLYLDFKFGSTFFTARLGEEGAKAFSSSVILFTPGVAALYSLFISRDSIEGGLSFSGMLNLFKDGIRQITPVAATVYFAYSISYLYGEANVGASLGEYVQSFHMSKMQLAIFIPLLTTFLGMILPGSSQIAIFGAGIVGTLTAVGVNPIIAAAMLPAITGALEGMTPPLALAMYAAMGIAESNIKETSKLAYIWVLAHLTVAILILMGLLPVFFI</sequence>
<feature type="transmembrane region" description="Helical" evidence="7">
    <location>
        <begin position="150"/>
        <end position="170"/>
    </location>
</feature>
<keyword evidence="6 7" id="KW-0472">Membrane</keyword>
<evidence type="ECO:0000259" key="8">
    <source>
        <dbReference type="Pfam" id="PF06808"/>
    </source>
</evidence>
<feature type="transmembrane region" description="Helical" evidence="7">
    <location>
        <begin position="182"/>
        <end position="206"/>
    </location>
</feature>
<evidence type="ECO:0000256" key="1">
    <source>
        <dbReference type="ARBA" id="ARBA00004429"/>
    </source>
</evidence>
<evidence type="ECO:0000256" key="6">
    <source>
        <dbReference type="ARBA" id="ARBA00023136"/>
    </source>
</evidence>
<dbReference type="InterPro" id="IPR004681">
    <property type="entry name" value="TRAP_DctM"/>
</dbReference>
<evidence type="ECO:0000256" key="7">
    <source>
        <dbReference type="SAM" id="Phobius"/>
    </source>
</evidence>
<keyword evidence="2" id="KW-1003">Cell membrane</keyword>
<dbReference type="GO" id="GO:0022857">
    <property type="term" value="F:transmembrane transporter activity"/>
    <property type="evidence" value="ECO:0007669"/>
    <property type="project" value="TreeGrafter"/>
</dbReference>
<dbReference type="Proteomes" id="UP001205748">
    <property type="component" value="Unassembled WGS sequence"/>
</dbReference>
<dbReference type="AlphaFoldDB" id="A0AAE3L2D8"/>
<feature type="transmembrane region" description="Helical" evidence="7">
    <location>
        <begin position="345"/>
        <end position="362"/>
    </location>
</feature>
<feature type="transmembrane region" description="Helical" evidence="7">
    <location>
        <begin position="430"/>
        <end position="452"/>
    </location>
</feature>
<feature type="transmembrane region" description="Helical" evidence="7">
    <location>
        <begin position="399"/>
        <end position="418"/>
    </location>
</feature>